<dbReference type="PANTHER" id="PTHR36181:SF4">
    <property type="entry name" value="LAGLIDADG ENDONUCLEASE"/>
    <property type="match status" value="1"/>
</dbReference>
<keyword evidence="2" id="KW-0496">Mitochondrion</keyword>
<dbReference type="Pfam" id="PF00961">
    <property type="entry name" value="LAGLIDADG_1"/>
    <property type="match status" value="2"/>
</dbReference>
<dbReference type="GeneID" id="65320091"/>
<keyword evidence="2" id="KW-0255">Endonuclease</keyword>
<sequence length="462" mass="52791">MVPSCSWKTMSGWSNYSEMVTSHRRTLRSALVQRQSRAGLKPGENEMGNRGYKSAKTKSKVLFSKWIILKSMAVKEQRVYGSWSIKQLMGLRCILKGSERNRGIYQSFNIFGCWSSIVIKIPSKQYRLGQWNKPAPLLSMGPPLGRKWRVGNMNYSTSTQINPWVWSGLIDGEGSFSIILVKNKTRKLGWGVEPKFKLGLHRKDYNVLSQLQLFLGGAGAIYLARKREFVNYSISSIKDLNKLIVHLEKYPLFTQKAGDFFLFKQIINLMNNKAHLTVEGLNQIVNLKASMNWGLSEKLISEFPGYRAVERSVINCDPRRSGLIINPSWLSGFISAEGNFDVRTTQSNSLIGYRVQLRFIITQHIRDLGLMVKIVQYLGSGKIYKYSKSAVHLSIVDFSVITNRIIPLIKENPLLGIKSVDYLDWCKIHELMLNRSHLTVKGMNIIREIKLGMNRGRKFEVK</sequence>
<feature type="domain" description="Homing endonuclease LAGLIDADG" evidence="1">
    <location>
        <begin position="166"/>
        <end position="267"/>
    </location>
</feature>
<dbReference type="GO" id="GO:0005739">
    <property type="term" value="C:mitochondrion"/>
    <property type="evidence" value="ECO:0007669"/>
    <property type="project" value="UniProtKB-ARBA"/>
</dbReference>
<name>A0A7U1GG18_UNCNE</name>
<keyword evidence="2" id="KW-0540">Nuclease</keyword>
<keyword evidence="2" id="KW-0378">Hydrolase</keyword>
<evidence type="ECO:0000259" key="1">
    <source>
        <dbReference type="Pfam" id="PF00961"/>
    </source>
</evidence>
<dbReference type="Gene3D" id="3.10.28.10">
    <property type="entry name" value="Homing endonucleases"/>
    <property type="match status" value="2"/>
</dbReference>
<dbReference type="InterPro" id="IPR027434">
    <property type="entry name" value="Homing_endonucl"/>
</dbReference>
<geneLocation type="mitochondrion" evidence="2"/>
<reference evidence="2" key="1">
    <citation type="submission" date="2020-08" db="EMBL/GenBank/DDBJ databases">
        <title>Mitochondrial genome sequences of powdery mildew pathogens.</title>
        <authorList>
            <person name="Zaccaron A."/>
            <person name="Stergiopoulos I."/>
        </authorList>
    </citation>
    <scope>NUCLEOTIDE SEQUENCE</scope>
    <source>
        <strain evidence="2">C</strain>
    </source>
</reference>
<feature type="domain" description="Homing endonuclease LAGLIDADG" evidence="1">
    <location>
        <begin position="330"/>
        <end position="429"/>
    </location>
</feature>
<dbReference type="EMBL" id="MT880588">
    <property type="protein sequence ID" value="QQY98217.1"/>
    <property type="molecule type" value="Genomic_DNA"/>
</dbReference>
<dbReference type="RefSeq" id="YP_010119122.1">
    <property type="nucleotide sequence ID" value="NC_056146.1"/>
</dbReference>
<accession>A0A7U1GG18</accession>
<dbReference type="SUPFAM" id="SSF55608">
    <property type="entry name" value="Homing endonucleases"/>
    <property type="match status" value="2"/>
</dbReference>
<protein>
    <submittedName>
        <fullName evidence="2">LAGLIDADG endonuclease domain-containing protein</fullName>
    </submittedName>
</protein>
<proteinExistence type="predicted"/>
<evidence type="ECO:0000313" key="2">
    <source>
        <dbReference type="EMBL" id="QQY98217.1"/>
    </source>
</evidence>
<dbReference type="InterPro" id="IPR051289">
    <property type="entry name" value="LAGLIDADG_Endonuclease"/>
</dbReference>
<dbReference type="PANTHER" id="PTHR36181">
    <property type="entry name" value="INTRON-ENCODED ENDONUCLEASE AI3-RELATED"/>
    <property type="match status" value="1"/>
</dbReference>
<organism evidence="2">
    <name type="scientific">Uncinula necator</name>
    <name type="common">Grape powdery mildew</name>
    <dbReference type="NCBI Taxonomy" id="52586"/>
    <lineage>
        <taxon>Eukaryota</taxon>
        <taxon>Fungi</taxon>
        <taxon>Dikarya</taxon>
        <taxon>Ascomycota</taxon>
        <taxon>Pezizomycotina</taxon>
        <taxon>Leotiomycetes</taxon>
        <taxon>Erysiphales</taxon>
        <taxon>Erysiphaceae</taxon>
        <taxon>Erysiphe</taxon>
    </lineage>
</organism>
<gene>
    <name evidence="2" type="primary">nad5-i1</name>
</gene>
<dbReference type="AlphaFoldDB" id="A0A7U1GG18"/>
<dbReference type="GO" id="GO:0004519">
    <property type="term" value="F:endonuclease activity"/>
    <property type="evidence" value="ECO:0007669"/>
    <property type="project" value="UniProtKB-KW"/>
</dbReference>
<dbReference type="FunFam" id="3.10.28.10:FF:000010">
    <property type="entry name" value="LAGLIDADG homing endonuclease I-LtrII"/>
    <property type="match status" value="1"/>
</dbReference>
<dbReference type="InterPro" id="IPR004860">
    <property type="entry name" value="LAGLIDADG_dom"/>
</dbReference>